<dbReference type="EMBL" id="JRZE01000003">
    <property type="protein sequence ID" value="KHF45096.1"/>
    <property type="molecule type" value="Genomic_DNA"/>
</dbReference>
<dbReference type="RefSeq" id="WP_037309934.1">
    <property type="nucleotide sequence ID" value="NZ_FOWS01000002.1"/>
</dbReference>
<organism evidence="2 3">
    <name type="scientific">Saccharomonospora viridis</name>
    <dbReference type="NCBI Taxonomy" id="1852"/>
    <lineage>
        <taxon>Bacteria</taxon>
        <taxon>Bacillati</taxon>
        <taxon>Actinomycetota</taxon>
        <taxon>Actinomycetes</taxon>
        <taxon>Pseudonocardiales</taxon>
        <taxon>Pseudonocardiaceae</taxon>
        <taxon>Saccharomonospora</taxon>
    </lineage>
</organism>
<keyword evidence="1" id="KW-0472">Membrane</keyword>
<gene>
    <name evidence="2" type="ORF">MINT15_19780</name>
</gene>
<dbReference type="AlphaFoldDB" id="A0A837DGS9"/>
<feature type="transmembrane region" description="Helical" evidence="1">
    <location>
        <begin position="6"/>
        <end position="25"/>
    </location>
</feature>
<evidence type="ECO:0000313" key="2">
    <source>
        <dbReference type="EMBL" id="KHF45096.1"/>
    </source>
</evidence>
<evidence type="ECO:0000256" key="1">
    <source>
        <dbReference type="SAM" id="Phobius"/>
    </source>
</evidence>
<keyword evidence="1" id="KW-1133">Transmembrane helix</keyword>
<evidence type="ECO:0000313" key="3">
    <source>
        <dbReference type="Proteomes" id="UP000030848"/>
    </source>
</evidence>
<dbReference type="OrthoDB" id="3556519at2"/>
<protein>
    <submittedName>
        <fullName evidence="2">Uncharacterized protein</fullName>
    </submittedName>
</protein>
<keyword evidence="1" id="KW-0812">Transmembrane</keyword>
<sequence length="234" mass="26626">MDNPGLLLFALLIVFSVLLVPFLVGSRHKKTDELRDQLHEFARRVGGTEYVRHLPARPSFGYFPHDPKAYANAPFDYAVEFEHRGVNVLAFELERRGNTVGASPASINYDAIVEIPIAPCPFLWIGNELNANTDLKLRKQIIPDLTIGRHHRRIVVASHDEQFARTVVDLELLTWIAERFGDYFLKPIVLEQGVMRTEAMKSVRLEPDRIIPTADALLDLLDKLPPELRVENAR</sequence>
<accession>A0A837DGS9</accession>
<proteinExistence type="predicted"/>
<reference evidence="2 3" key="1">
    <citation type="submission" date="2014-10" db="EMBL/GenBank/DDBJ databases">
        <title>Genome sequence of Micropolyspora internatus JCM3315.</title>
        <authorList>
            <person name="Shin S.-K."/>
            <person name="Yi H."/>
        </authorList>
    </citation>
    <scope>NUCLEOTIDE SEQUENCE [LARGE SCALE GENOMIC DNA]</scope>
    <source>
        <strain evidence="2 3">JCM 3315</strain>
    </source>
</reference>
<name>A0A837DGS9_9PSEU</name>
<comment type="caution">
    <text evidence="2">The sequence shown here is derived from an EMBL/GenBank/DDBJ whole genome shotgun (WGS) entry which is preliminary data.</text>
</comment>
<dbReference type="Proteomes" id="UP000030848">
    <property type="component" value="Unassembled WGS sequence"/>
</dbReference>